<dbReference type="SUPFAM" id="SSF54897">
    <property type="entry name" value="Protease propeptides/inhibitors"/>
    <property type="match status" value="1"/>
</dbReference>
<keyword evidence="4" id="KW-0862">Zinc</keyword>
<comment type="caution">
    <text evidence="5">Lacks conserved residue(s) required for the propagation of feature annotation.</text>
</comment>
<evidence type="ECO:0000256" key="2">
    <source>
        <dbReference type="ARBA" id="ARBA00022723"/>
    </source>
</evidence>
<evidence type="ECO:0000256" key="4">
    <source>
        <dbReference type="ARBA" id="ARBA00022833"/>
    </source>
</evidence>
<dbReference type="GeneID" id="106811882"/>
<evidence type="ECO:0000313" key="7">
    <source>
        <dbReference type="Proteomes" id="UP000695022"/>
    </source>
</evidence>
<feature type="domain" description="Peptidase M14" evidence="6">
    <location>
        <begin position="437"/>
        <end position="753"/>
    </location>
</feature>
<dbReference type="SMART" id="SM00631">
    <property type="entry name" value="Zn_pept"/>
    <property type="match status" value="1"/>
</dbReference>
<dbReference type="InterPro" id="IPR025883">
    <property type="entry name" value="Cadherin-like_domain"/>
</dbReference>
<dbReference type="RefSeq" id="XP_014671086.1">
    <property type="nucleotide sequence ID" value="XM_014815600.1"/>
</dbReference>
<keyword evidence="7" id="KW-1185">Reference proteome</keyword>
<dbReference type="PROSITE" id="PS00132">
    <property type="entry name" value="CARBOXYPEPT_ZN_1"/>
    <property type="match status" value="1"/>
</dbReference>
<dbReference type="Gene3D" id="3.30.70.340">
    <property type="entry name" value="Metallocarboxypeptidase-like"/>
    <property type="match status" value="1"/>
</dbReference>
<sequence>MAEGAVTTKAAAKKATGRGKTWRLLMCLSNSSKGELCLKSWESRQQLATGRKVNKIPGIQEKLVDKAGFCRTMRSLRNLPALARSPISSTCFVLPRERQKFLQFTSNAGTDVRWLVKPVSPPGRVEILQDIEELVLDQIVGDRKVVLEQYFSKPLLVFGKPVSVRAYALVTGLQPLRVFLHSGGLAFFRYDYTKSFHKIPNRVWNFAQLRQYLAHNFGHKVATVFFSNLESVIVQTLFVAERSLVSKISSSSRSSDNFYQLLSFDVIFNTTLHPIVLAVDGQPSLEIAPHPRFVGEGGAREKSLSEDIVSLIFSDVAVANETVNLLEKASATIGVTGVRCTDHHEACLTDSDLTYLITTRKQAANAGGFSQLDFWKEPTRLEEPVDMMVSPKQGSDFKGYLIHNRLDYSIHVRDVGQLVSNERASMSRQSRTFSLTHYNSFADVQDQLVQWEKQYSSVSLTNLGDSTEGRPMTMLKVSEGSDAGKKAIWIDGGIHAREWISMATVLQMTHRLLTGTDEITKNMRANVIWYILPQHNPDGYEYSRLYCWRYSRERRSLRLIARMRSPSVHLNCMQCTFVHSGYEDCSRTVRTAVSVEGGQPAVLDDGSVERYESNVEDRKNKYIQCSYDAATTPYLLGLYTEPQIEMAPPFDRLVTEYYATVDYDVILLKVWATAQSCSCEARVNDRFGLSRPSNYSLGVEDNRISFHVVDVAHSEPWIVNTYTLYVYRRSIYEGAPPFVPSKPHSICSLTQECDMNVWSSKPCDLQKMNINDWGQALQHAASLPVCTDGHAPGKWLVPCGSCKERKSCYWQVARWQPDSCRHDMMQRTSLRQCMAGKKVLFVGDSTNRGIMHYLMEQVNGTLTDWDKTHSVKVYEGLNSGTTTFSFAYYPQFWLASTDRPAFDRAFEELYKQSMPLVNDTSTVLVVGGVQWLATSHLNLLLSALKRLGLEGIRVIIKTFGAGFHQPVDGIRHLSLEEQRKLSLRNQELVSFAQQHGMQALDTFSITVPRFKDFQEGKCACHFHKVKEIRSGDTSYPGENRPSTFHIEGPVNTLYSEILANLICMDR</sequence>
<keyword evidence="3" id="KW-0378">Hydrolase</keyword>
<evidence type="ECO:0000313" key="8">
    <source>
        <dbReference type="RefSeq" id="XP_014671086.1"/>
    </source>
</evidence>
<dbReference type="Pfam" id="PF02244">
    <property type="entry name" value="Propep_M14"/>
    <property type="match status" value="1"/>
</dbReference>
<dbReference type="InterPro" id="IPR004344">
    <property type="entry name" value="TTL/TTLL_fam"/>
</dbReference>
<dbReference type="Pfam" id="PF12733">
    <property type="entry name" value="Cadherin-like"/>
    <property type="match status" value="1"/>
</dbReference>
<dbReference type="InterPro" id="IPR057106">
    <property type="entry name" value="NXPE4_C"/>
</dbReference>
<dbReference type="PANTHER" id="PTHR14776">
    <property type="entry name" value="CADHERIN-LIKE AND PC-ESTERASE DOMAIN-CONTAINING PROTEIN 1"/>
    <property type="match status" value="1"/>
</dbReference>
<dbReference type="Gene3D" id="3.40.630.10">
    <property type="entry name" value="Zn peptidases"/>
    <property type="match status" value="1"/>
</dbReference>
<dbReference type="PROSITE" id="PS52035">
    <property type="entry name" value="PEPTIDASE_M14"/>
    <property type="match status" value="1"/>
</dbReference>
<dbReference type="InterPro" id="IPR000834">
    <property type="entry name" value="Peptidase_M14"/>
</dbReference>
<organism evidence="7 8">
    <name type="scientific">Priapulus caudatus</name>
    <name type="common">Priapulid worm</name>
    <dbReference type="NCBI Taxonomy" id="37621"/>
    <lineage>
        <taxon>Eukaryota</taxon>
        <taxon>Metazoa</taxon>
        <taxon>Ecdysozoa</taxon>
        <taxon>Scalidophora</taxon>
        <taxon>Priapulida</taxon>
        <taxon>Priapulimorpha</taxon>
        <taxon>Priapulimorphida</taxon>
        <taxon>Priapulidae</taxon>
        <taxon>Priapulus</taxon>
    </lineage>
</organism>
<dbReference type="SUPFAM" id="SSF53187">
    <property type="entry name" value="Zn-dependent exopeptidases"/>
    <property type="match status" value="1"/>
</dbReference>
<evidence type="ECO:0000256" key="3">
    <source>
        <dbReference type="ARBA" id="ARBA00022801"/>
    </source>
</evidence>
<evidence type="ECO:0000259" key="6">
    <source>
        <dbReference type="PROSITE" id="PS52035"/>
    </source>
</evidence>
<dbReference type="Pfam" id="PF00246">
    <property type="entry name" value="Peptidase_M14"/>
    <property type="match status" value="1"/>
</dbReference>
<accession>A0ABM1EFW5</accession>
<dbReference type="Pfam" id="PF03133">
    <property type="entry name" value="TTL"/>
    <property type="match status" value="2"/>
</dbReference>
<keyword evidence="2" id="KW-0479">Metal-binding</keyword>
<evidence type="ECO:0000256" key="1">
    <source>
        <dbReference type="ARBA" id="ARBA00005988"/>
    </source>
</evidence>
<dbReference type="Gene3D" id="3.30.470.20">
    <property type="entry name" value="ATP-grasp fold, B domain"/>
    <property type="match status" value="1"/>
</dbReference>
<comment type="similarity">
    <text evidence="1 5">Belongs to the peptidase M14 family.</text>
</comment>
<dbReference type="InterPro" id="IPR003146">
    <property type="entry name" value="M14A_act_pep"/>
</dbReference>
<dbReference type="Pfam" id="PF24536">
    <property type="entry name" value="NXPE4_C"/>
    <property type="match status" value="1"/>
</dbReference>
<dbReference type="Proteomes" id="UP000695022">
    <property type="component" value="Unplaced"/>
</dbReference>
<dbReference type="InterPro" id="IPR057246">
    <property type="entry name" value="CARBOXYPEPT_ZN_1"/>
</dbReference>
<dbReference type="PANTHER" id="PTHR14776:SF1">
    <property type="entry name" value="CADHERIN-LIKE AND PC-ESTERASE DOMAIN-CONTAINING PROTEIN 1"/>
    <property type="match status" value="1"/>
</dbReference>
<evidence type="ECO:0000256" key="5">
    <source>
        <dbReference type="PROSITE-ProRule" id="PRU01379"/>
    </source>
</evidence>
<dbReference type="InterPro" id="IPR036990">
    <property type="entry name" value="M14A-like_propep"/>
</dbReference>
<proteinExistence type="inferred from homology"/>
<name>A0ABM1EFW5_PRICU</name>
<reference evidence="8" key="1">
    <citation type="submission" date="2025-08" db="UniProtKB">
        <authorList>
            <consortium name="RefSeq"/>
        </authorList>
    </citation>
    <scope>IDENTIFICATION</scope>
</reference>
<protein>
    <submittedName>
        <fullName evidence="8">Cadherin-like and PC-esterase domain-containing protein 1</fullName>
    </submittedName>
</protein>
<dbReference type="PROSITE" id="PS51221">
    <property type="entry name" value="TTL"/>
    <property type="match status" value="1"/>
</dbReference>
<gene>
    <name evidence="8" type="primary">LOC106811882</name>
</gene>